<evidence type="ECO:0000259" key="1">
    <source>
        <dbReference type="SMART" id="SM00642"/>
    </source>
</evidence>
<dbReference type="OrthoDB" id="9806009at2"/>
<gene>
    <name evidence="2" type="ORF">SAMN04487892_1899</name>
</gene>
<name>A0A1H2V4V8_9FLAO</name>
<organism evidence="2 3">
    <name type="scientific">Flagellimonas zhangzhouensis</name>
    <dbReference type="NCBI Taxonomy" id="1073328"/>
    <lineage>
        <taxon>Bacteria</taxon>
        <taxon>Pseudomonadati</taxon>
        <taxon>Bacteroidota</taxon>
        <taxon>Flavobacteriia</taxon>
        <taxon>Flavobacteriales</taxon>
        <taxon>Flavobacteriaceae</taxon>
        <taxon>Flagellimonas</taxon>
    </lineage>
</organism>
<dbReference type="InterPro" id="IPR013780">
    <property type="entry name" value="Glyco_hydro_b"/>
</dbReference>
<dbReference type="GO" id="GO:0005975">
    <property type="term" value="P:carbohydrate metabolic process"/>
    <property type="evidence" value="ECO:0007669"/>
    <property type="project" value="InterPro"/>
</dbReference>
<dbReference type="Gene3D" id="3.20.20.80">
    <property type="entry name" value="Glycosidases"/>
    <property type="match status" value="1"/>
</dbReference>
<dbReference type="EMBL" id="FNMY01000002">
    <property type="protein sequence ID" value="SDW62949.1"/>
    <property type="molecule type" value="Genomic_DNA"/>
</dbReference>
<dbReference type="STRING" id="1073328.SAMN05216294_0392"/>
<dbReference type="RefSeq" id="WP_090292114.1">
    <property type="nucleotide sequence ID" value="NZ_FNKI01000001.1"/>
</dbReference>
<dbReference type="Pfam" id="PF00128">
    <property type="entry name" value="Alpha-amylase"/>
    <property type="match status" value="1"/>
</dbReference>
<reference evidence="3" key="1">
    <citation type="submission" date="2016-10" db="EMBL/GenBank/DDBJ databases">
        <authorList>
            <person name="Varghese N."/>
            <person name="Submissions S."/>
        </authorList>
    </citation>
    <scope>NUCLEOTIDE SEQUENCE [LARGE SCALE GENOMIC DNA]</scope>
    <source>
        <strain evidence="3">DSM 25030</strain>
    </source>
</reference>
<evidence type="ECO:0000313" key="3">
    <source>
        <dbReference type="Proteomes" id="UP000199592"/>
    </source>
</evidence>
<dbReference type="Gene3D" id="1.10.1740.10">
    <property type="match status" value="1"/>
</dbReference>
<dbReference type="InterPro" id="IPR006047">
    <property type="entry name" value="GH13_cat_dom"/>
</dbReference>
<sequence>MNQAGLHQIVASQLKKKDPKALFELRMATNLPLIQQLFFSLYDEKEHDPYFKKLLSVLSKLFDDRPDVLKKQDLVRLNSGNWYQSENIVGMQLYVENFNHDLNGLQEKIPYFKELGVNFLHLMPITTRPKGESDGGYAVNSYTDIDPKYGTKEDLLGLTAEFRKQGIYLMLDFVVNHTSDEFSWAKKAIKGDKKYQGYYYTFEDYTIPEAFEKVLPEVFPETSPGSFTFIPEMERWVMTVFNSYQWDLNYTNPEVFLEMLTNLVKLTDMGVDVVRFDALAFLWKKIGTISQNLPEAHNLIALFRMCLQVVAPGTILLAEAIVAPTDIVKYFGEGVKEGNECEIAYNASLMALLWNSIATKKTSLLYKSLLHVPEKPKDCTWINYIRCHDDIGLGYENHLIQELGWNPEQHRKFLLDYYCQRLDWSPSKGLMFMYNPKTGDGRITGSAASLLGLEKGITQNNPKLIQDSIAKIIMLHGIILAFGGIPLIYAGDEIGTLNDYSFKDEPSKKEDSRWVNRPQQNWEVISKLDQKELPQSQIFHTLKRLIDIRKGNPVFEDNNELELCHTGNDHILVFEKKRAPQEGLMVICNFDENPQVVETSWMKRMGYFSQGDPFDLVSDQKIISNSGLLELAPYQMIWLKRG</sequence>
<dbReference type="PANTHER" id="PTHR10357:SF213">
    <property type="entry name" value="ALPHA AMYLASE CATALYTIC REGION"/>
    <property type="match status" value="1"/>
</dbReference>
<feature type="domain" description="Glycosyl hydrolase family 13 catalytic" evidence="1">
    <location>
        <begin position="92"/>
        <end position="532"/>
    </location>
</feature>
<dbReference type="InterPro" id="IPR044077">
    <property type="entry name" value="Amylosucrase"/>
</dbReference>
<dbReference type="AlphaFoldDB" id="A0A1H2V4V8"/>
<dbReference type="SUPFAM" id="SSF51445">
    <property type="entry name" value="(Trans)glycosidases"/>
    <property type="match status" value="1"/>
</dbReference>
<evidence type="ECO:0000313" key="2">
    <source>
        <dbReference type="EMBL" id="SDW62949.1"/>
    </source>
</evidence>
<dbReference type="GO" id="GO:0047669">
    <property type="term" value="F:amylosucrase activity"/>
    <property type="evidence" value="ECO:0007669"/>
    <property type="project" value="InterPro"/>
</dbReference>
<dbReference type="InterPro" id="IPR045857">
    <property type="entry name" value="O16G_dom_2"/>
</dbReference>
<protein>
    <submittedName>
        <fullName evidence="2">Amylosucrase</fullName>
    </submittedName>
</protein>
<accession>A0A1H2V4V8</accession>
<keyword evidence="3" id="KW-1185">Reference proteome</keyword>
<dbReference type="SMART" id="SM00642">
    <property type="entry name" value="Aamy"/>
    <property type="match status" value="1"/>
</dbReference>
<dbReference type="Gene3D" id="2.60.40.1180">
    <property type="entry name" value="Golgi alpha-mannosidase II"/>
    <property type="match status" value="1"/>
</dbReference>
<dbReference type="InterPro" id="IPR017853">
    <property type="entry name" value="GH"/>
</dbReference>
<dbReference type="Proteomes" id="UP000199592">
    <property type="component" value="Unassembled WGS sequence"/>
</dbReference>
<dbReference type="PANTHER" id="PTHR10357">
    <property type="entry name" value="ALPHA-AMYLASE FAMILY MEMBER"/>
    <property type="match status" value="1"/>
</dbReference>
<dbReference type="SUPFAM" id="SSF51011">
    <property type="entry name" value="Glycosyl hydrolase domain"/>
    <property type="match status" value="1"/>
</dbReference>
<dbReference type="Gene3D" id="3.90.400.10">
    <property type="entry name" value="Oligo-1,6-glucosidase, Domain 2"/>
    <property type="match status" value="1"/>
</dbReference>
<proteinExistence type="predicted"/>
<dbReference type="CDD" id="cd11324">
    <property type="entry name" value="AmyAc_Amylosucrase"/>
    <property type="match status" value="1"/>
</dbReference>